<accession>A0A9P7ADG0</accession>
<feature type="signal peptide" evidence="1">
    <location>
        <begin position="1"/>
        <end position="25"/>
    </location>
</feature>
<dbReference type="OrthoDB" id="2608106at2759"/>
<evidence type="ECO:0000313" key="2">
    <source>
        <dbReference type="EMBL" id="KAG1786123.1"/>
    </source>
</evidence>
<keyword evidence="3" id="KW-1185">Reference proteome</keyword>
<protein>
    <submittedName>
        <fullName evidence="2">Uncharacterized protein</fullName>
    </submittedName>
</protein>
<proteinExistence type="predicted"/>
<keyword evidence="1" id="KW-0732">Signal</keyword>
<evidence type="ECO:0000256" key="1">
    <source>
        <dbReference type="SAM" id="SignalP"/>
    </source>
</evidence>
<sequence>MFTSRFTILALLTLLAGANVGCATCQETLKVGSSTYELVSSYVESENGYMECSYVDKKGDEVAI</sequence>
<dbReference type="AlphaFoldDB" id="A0A9P7ADG0"/>
<name>A0A9P7ADG0_9AGAM</name>
<feature type="chain" id="PRO_5040219222" evidence="1">
    <location>
        <begin position="26"/>
        <end position="64"/>
    </location>
</feature>
<dbReference type="GeneID" id="64601456"/>
<comment type="caution">
    <text evidence="2">The sequence shown here is derived from an EMBL/GenBank/DDBJ whole genome shotgun (WGS) entry which is preliminary data.</text>
</comment>
<organism evidence="2 3">
    <name type="scientific">Suillus plorans</name>
    <dbReference type="NCBI Taxonomy" id="116603"/>
    <lineage>
        <taxon>Eukaryota</taxon>
        <taxon>Fungi</taxon>
        <taxon>Dikarya</taxon>
        <taxon>Basidiomycota</taxon>
        <taxon>Agaricomycotina</taxon>
        <taxon>Agaricomycetes</taxon>
        <taxon>Agaricomycetidae</taxon>
        <taxon>Boletales</taxon>
        <taxon>Suillineae</taxon>
        <taxon>Suillaceae</taxon>
        <taxon>Suillus</taxon>
    </lineage>
</organism>
<dbReference type="RefSeq" id="XP_041153593.1">
    <property type="nucleotide sequence ID" value="XM_041307692.1"/>
</dbReference>
<dbReference type="Proteomes" id="UP000719766">
    <property type="component" value="Unassembled WGS sequence"/>
</dbReference>
<evidence type="ECO:0000313" key="3">
    <source>
        <dbReference type="Proteomes" id="UP000719766"/>
    </source>
</evidence>
<gene>
    <name evidence="2" type="ORF">HD556DRAFT_1449978</name>
</gene>
<reference evidence="2" key="1">
    <citation type="journal article" date="2020" name="New Phytol.">
        <title>Comparative genomics reveals dynamic genome evolution in host specialist ectomycorrhizal fungi.</title>
        <authorList>
            <person name="Lofgren L.A."/>
            <person name="Nguyen N.H."/>
            <person name="Vilgalys R."/>
            <person name="Ruytinx J."/>
            <person name="Liao H.L."/>
            <person name="Branco S."/>
            <person name="Kuo A."/>
            <person name="LaButti K."/>
            <person name="Lipzen A."/>
            <person name="Andreopoulos W."/>
            <person name="Pangilinan J."/>
            <person name="Riley R."/>
            <person name="Hundley H."/>
            <person name="Na H."/>
            <person name="Barry K."/>
            <person name="Grigoriev I.V."/>
            <person name="Stajich J.E."/>
            <person name="Kennedy P.G."/>
        </authorList>
    </citation>
    <scope>NUCLEOTIDE SEQUENCE</scope>
    <source>
        <strain evidence="2">S12</strain>
    </source>
</reference>
<dbReference type="EMBL" id="JABBWE010000097">
    <property type="protein sequence ID" value="KAG1786123.1"/>
    <property type="molecule type" value="Genomic_DNA"/>
</dbReference>